<evidence type="ECO:0000313" key="4">
    <source>
        <dbReference type="Proteomes" id="UP000218811"/>
    </source>
</evidence>
<dbReference type="Gene3D" id="3.40.30.10">
    <property type="entry name" value="Glutaredoxin"/>
    <property type="match status" value="1"/>
</dbReference>
<sequence>MPLGETQDPAQPQHLADGVHDDFLIFYASRDDTGKLWCPDCAAVDGLLQQKFGPGNGPSGLIVYVGQRAEWKSPSNPFRAEPWKVESIPTIIRVRDGARLVDKEIQAHSLSSFLQLQE</sequence>
<comment type="similarity">
    <text evidence="1">Belongs to the thioredoxin family.</text>
</comment>
<organism evidence="3 4">
    <name type="scientific">Wolfiporia cocos (strain MD-104)</name>
    <name type="common">Brown rot fungus</name>
    <dbReference type="NCBI Taxonomy" id="742152"/>
    <lineage>
        <taxon>Eukaryota</taxon>
        <taxon>Fungi</taxon>
        <taxon>Dikarya</taxon>
        <taxon>Basidiomycota</taxon>
        <taxon>Agaricomycotina</taxon>
        <taxon>Agaricomycetes</taxon>
        <taxon>Polyporales</taxon>
        <taxon>Phaeolaceae</taxon>
        <taxon>Wolfiporia</taxon>
    </lineage>
</organism>
<feature type="domain" description="Thioredoxin" evidence="2">
    <location>
        <begin position="21"/>
        <end position="110"/>
    </location>
</feature>
<name>A0A2H3J979_WOLCO</name>
<dbReference type="STRING" id="742152.A0A2H3J979"/>
<gene>
    <name evidence="3" type="ORF">WOLCODRAFT_160690</name>
</gene>
<dbReference type="InterPro" id="IPR036249">
    <property type="entry name" value="Thioredoxin-like_sf"/>
</dbReference>
<dbReference type="GO" id="GO:0047134">
    <property type="term" value="F:protein-disulfide reductase [NAD(P)H] activity"/>
    <property type="evidence" value="ECO:0007669"/>
    <property type="project" value="InterPro"/>
</dbReference>
<dbReference type="SUPFAM" id="SSF52833">
    <property type="entry name" value="Thioredoxin-like"/>
    <property type="match status" value="1"/>
</dbReference>
<reference evidence="3 4" key="1">
    <citation type="journal article" date="2012" name="Science">
        <title>The Paleozoic origin of enzymatic lignin decomposition reconstructed from 31 fungal genomes.</title>
        <authorList>
            <person name="Floudas D."/>
            <person name="Binder M."/>
            <person name="Riley R."/>
            <person name="Barry K."/>
            <person name="Blanchette R.A."/>
            <person name="Henrissat B."/>
            <person name="Martinez A.T."/>
            <person name="Otillar R."/>
            <person name="Spatafora J.W."/>
            <person name="Yadav J.S."/>
            <person name="Aerts A."/>
            <person name="Benoit I."/>
            <person name="Boyd A."/>
            <person name="Carlson A."/>
            <person name="Copeland A."/>
            <person name="Coutinho P.M."/>
            <person name="de Vries R.P."/>
            <person name="Ferreira P."/>
            <person name="Findley K."/>
            <person name="Foster B."/>
            <person name="Gaskell J."/>
            <person name="Glotzer D."/>
            <person name="Gorecki P."/>
            <person name="Heitman J."/>
            <person name="Hesse C."/>
            <person name="Hori C."/>
            <person name="Igarashi K."/>
            <person name="Jurgens J.A."/>
            <person name="Kallen N."/>
            <person name="Kersten P."/>
            <person name="Kohler A."/>
            <person name="Kuees U."/>
            <person name="Kumar T.K.A."/>
            <person name="Kuo A."/>
            <person name="LaButti K."/>
            <person name="Larrondo L.F."/>
            <person name="Lindquist E."/>
            <person name="Ling A."/>
            <person name="Lombard V."/>
            <person name="Lucas S."/>
            <person name="Lundell T."/>
            <person name="Martin R."/>
            <person name="McLaughlin D.J."/>
            <person name="Morgenstern I."/>
            <person name="Morin E."/>
            <person name="Murat C."/>
            <person name="Nagy L.G."/>
            <person name="Nolan M."/>
            <person name="Ohm R.A."/>
            <person name="Patyshakuliyeva A."/>
            <person name="Rokas A."/>
            <person name="Ruiz-Duenas F.J."/>
            <person name="Sabat G."/>
            <person name="Salamov A."/>
            <person name="Samejima M."/>
            <person name="Schmutz J."/>
            <person name="Slot J.C."/>
            <person name="St John F."/>
            <person name="Stenlid J."/>
            <person name="Sun H."/>
            <person name="Sun S."/>
            <person name="Syed K."/>
            <person name="Tsang A."/>
            <person name="Wiebenga A."/>
            <person name="Young D."/>
            <person name="Pisabarro A."/>
            <person name="Eastwood D.C."/>
            <person name="Martin F."/>
            <person name="Cullen D."/>
            <person name="Grigoriev I.V."/>
            <person name="Hibbett D.S."/>
        </authorList>
    </citation>
    <scope>NUCLEOTIDE SEQUENCE [LARGE SCALE GENOMIC DNA]</scope>
    <source>
        <strain evidence="3 4">MD-104</strain>
    </source>
</reference>
<protein>
    <recommendedName>
        <fullName evidence="2">Thioredoxin domain-containing protein</fullName>
    </recommendedName>
</protein>
<proteinExistence type="inferred from homology"/>
<dbReference type="OrthoDB" id="78947at2759"/>
<dbReference type="InterPro" id="IPR010357">
    <property type="entry name" value="TXNDC17_dom"/>
</dbReference>
<keyword evidence="4" id="KW-1185">Reference proteome</keyword>
<dbReference type="EMBL" id="KB467831">
    <property type="protein sequence ID" value="PCH34208.1"/>
    <property type="molecule type" value="Genomic_DNA"/>
</dbReference>
<dbReference type="PANTHER" id="PTHR12452">
    <property type="entry name" value="42-9-9 PROTEIN-RELATED"/>
    <property type="match status" value="1"/>
</dbReference>
<dbReference type="PANTHER" id="PTHR12452:SF0">
    <property type="entry name" value="THIOREDOXIN DOMAIN-CONTAINING PROTEIN 17"/>
    <property type="match status" value="1"/>
</dbReference>
<dbReference type="OMA" id="MPLITDF"/>
<dbReference type="AlphaFoldDB" id="A0A2H3J979"/>
<evidence type="ECO:0000259" key="2">
    <source>
        <dbReference type="Pfam" id="PF06110"/>
    </source>
</evidence>
<dbReference type="InterPro" id="IPR045108">
    <property type="entry name" value="TXNDC17-like"/>
</dbReference>
<dbReference type="Proteomes" id="UP000218811">
    <property type="component" value="Unassembled WGS sequence"/>
</dbReference>
<dbReference type="GO" id="GO:0005829">
    <property type="term" value="C:cytosol"/>
    <property type="evidence" value="ECO:0007669"/>
    <property type="project" value="TreeGrafter"/>
</dbReference>
<evidence type="ECO:0000313" key="3">
    <source>
        <dbReference type="EMBL" id="PCH34208.1"/>
    </source>
</evidence>
<dbReference type="Pfam" id="PF06110">
    <property type="entry name" value="TXD17-like_Trx"/>
    <property type="match status" value="1"/>
</dbReference>
<accession>A0A2H3J979</accession>
<evidence type="ECO:0000256" key="1">
    <source>
        <dbReference type="ARBA" id="ARBA00008987"/>
    </source>
</evidence>